<name>A0A1G2BTG2_9BACT</name>
<dbReference type="InterPro" id="IPR000182">
    <property type="entry name" value="GNAT_dom"/>
</dbReference>
<dbReference type="EMBL" id="MHKO01000044">
    <property type="protein sequence ID" value="OGY91527.1"/>
    <property type="molecule type" value="Genomic_DNA"/>
</dbReference>
<sequence>MKVFRFLHLVRPANIYKSSFLKAVAEFQTESRDLDIDGQALERDFSSYVSRVRGWAFGKNLLPGYVPESVYWLVDGKRYIGKVSVRHRLIPHLRKIGGHIGYEIRPSQRRRGYGTMILRLALLKARQLGIKRALVTCDETNIGSRKIIEANGGILENAVAMGRGQPKKLRFWIKNY</sequence>
<dbReference type="GO" id="GO:0016747">
    <property type="term" value="F:acyltransferase activity, transferring groups other than amino-acyl groups"/>
    <property type="evidence" value="ECO:0007669"/>
    <property type="project" value="InterPro"/>
</dbReference>
<dbReference type="PANTHER" id="PTHR39173:SF1">
    <property type="entry name" value="ACETYLTRANSFERASE"/>
    <property type="match status" value="1"/>
</dbReference>
<dbReference type="SUPFAM" id="SSF55729">
    <property type="entry name" value="Acyl-CoA N-acyltransferases (Nat)"/>
    <property type="match status" value="1"/>
</dbReference>
<dbReference type="STRING" id="1798553.A3H70_05370"/>
<gene>
    <name evidence="2" type="ORF">A3H70_05370</name>
</gene>
<dbReference type="CDD" id="cd04301">
    <property type="entry name" value="NAT_SF"/>
    <property type="match status" value="1"/>
</dbReference>
<evidence type="ECO:0000259" key="1">
    <source>
        <dbReference type="PROSITE" id="PS51186"/>
    </source>
</evidence>
<dbReference type="Proteomes" id="UP000178109">
    <property type="component" value="Unassembled WGS sequence"/>
</dbReference>
<feature type="domain" description="N-acetyltransferase" evidence="1">
    <location>
        <begin position="29"/>
        <end position="176"/>
    </location>
</feature>
<dbReference type="PANTHER" id="PTHR39173">
    <property type="entry name" value="ACETYLTRANSFERASE"/>
    <property type="match status" value="1"/>
</dbReference>
<evidence type="ECO:0000313" key="3">
    <source>
        <dbReference type="Proteomes" id="UP000178109"/>
    </source>
</evidence>
<evidence type="ECO:0000313" key="2">
    <source>
        <dbReference type="EMBL" id="OGY91527.1"/>
    </source>
</evidence>
<proteinExistence type="predicted"/>
<dbReference type="InterPro" id="IPR016181">
    <property type="entry name" value="Acyl_CoA_acyltransferase"/>
</dbReference>
<dbReference type="Gene3D" id="3.40.630.30">
    <property type="match status" value="1"/>
</dbReference>
<protein>
    <recommendedName>
        <fullName evidence="1">N-acetyltransferase domain-containing protein</fullName>
    </recommendedName>
</protein>
<dbReference type="Pfam" id="PF13302">
    <property type="entry name" value="Acetyltransf_3"/>
    <property type="match status" value="1"/>
</dbReference>
<dbReference type="PROSITE" id="PS51186">
    <property type="entry name" value="GNAT"/>
    <property type="match status" value="1"/>
</dbReference>
<organism evidence="2 3">
    <name type="scientific">Candidatus Komeilibacteria bacterium RIFCSPLOWO2_02_FULL_48_11</name>
    <dbReference type="NCBI Taxonomy" id="1798553"/>
    <lineage>
        <taxon>Bacteria</taxon>
        <taxon>Candidatus Komeiliibacteriota</taxon>
    </lineage>
</organism>
<dbReference type="AlphaFoldDB" id="A0A1G2BTG2"/>
<accession>A0A1G2BTG2</accession>
<reference evidence="2 3" key="1">
    <citation type="journal article" date="2016" name="Nat. Commun.">
        <title>Thousands of microbial genomes shed light on interconnected biogeochemical processes in an aquifer system.</title>
        <authorList>
            <person name="Anantharaman K."/>
            <person name="Brown C.T."/>
            <person name="Hug L.A."/>
            <person name="Sharon I."/>
            <person name="Castelle C.J."/>
            <person name="Probst A.J."/>
            <person name="Thomas B.C."/>
            <person name="Singh A."/>
            <person name="Wilkins M.J."/>
            <person name="Karaoz U."/>
            <person name="Brodie E.L."/>
            <person name="Williams K.H."/>
            <person name="Hubbard S.S."/>
            <person name="Banfield J.F."/>
        </authorList>
    </citation>
    <scope>NUCLEOTIDE SEQUENCE [LARGE SCALE GENOMIC DNA]</scope>
</reference>
<comment type="caution">
    <text evidence="2">The sequence shown here is derived from an EMBL/GenBank/DDBJ whole genome shotgun (WGS) entry which is preliminary data.</text>
</comment>